<gene>
    <name evidence="1" type="ORF">PXEA_LOCUS11587</name>
</gene>
<proteinExistence type="predicted"/>
<name>A0A3S5FDD4_9PLAT</name>
<reference evidence="1" key="1">
    <citation type="submission" date="2018-11" db="EMBL/GenBank/DDBJ databases">
        <authorList>
            <consortium name="Pathogen Informatics"/>
        </authorList>
    </citation>
    <scope>NUCLEOTIDE SEQUENCE</scope>
</reference>
<accession>A0A3S5FDD4</accession>
<evidence type="ECO:0000313" key="1">
    <source>
        <dbReference type="EMBL" id="VEL18147.1"/>
    </source>
</evidence>
<sequence length="60" mass="6034">MHNAMNVSGNLCDVTSGISAGTAGVAGAPVLHLLQPPTAGIFLSGYYPLPHSTPTATQPM</sequence>
<organism evidence="1 2">
    <name type="scientific">Protopolystoma xenopodis</name>
    <dbReference type="NCBI Taxonomy" id="117903"/>
    <lineage>
        <taxon>Eukaryota</taxon>
        <taxon>Metazoa</taxon>
        <taxon>Spiralia</taxon>
        <taxon>Lophotrochozoa</taxon>
        <taxon>Platyhelminthes</taxon>
        <taxon>Monogenea</taxon>
        <taxon>Polyopisthocotylea</taxon>
        <taxon>Polystomatidea</taxon>
        <taxon>Polystomatidae</taxon>
        <taxon>Protopolystoma</taxon>
    </lineage>
</organism>
<protein>
    <submittedName>
        <fullName evidence="1">Uncharacterized protein</fullName>
    </submittedName>
</protein>
<dbReference type="Proteomes" id="UP000784294">
    <property type="component" value="Unassembled WGS sequence"/>
</dbReference>
<dbReference type="AlphaFoldDB" id="A0A3S5FDD4"/>
<keyword evidence="2" id="KW-1185">Reference proteome</keyword>
<comment type="caution">
    <text evidence="1">The sequence shown here is derived from an EMBL/GenBank/DDBJ whole genome shotgun (WGS) entry which is preliminary data.</text>
</comment>
<dbReference type="EMBL" id="CAAALY010035827">
    <property type="protein sequence ID" value="VEL18147.1"/>
    <property type="molecule type" value="Genomic_DNA"/>
</dbReference>
<evidence type="ECO:0000313" key="2">
    <source>
        <dbReference type="Proteomes" id="UP000784294"/>
    </source>
</evidence>